<dbReference type="RefSeq" id="WP_341429533.1">
    <property type="nucleotide sequence ID" value="NZ_JBBUTG010000090.1"/>
</dbReference>
<proteinExistence type="predicted"/>
<evidence type="ECO:0000313" key="2">
    <source>
        <dbReference type="Proteomes" id="UP001371218"/>
    </source>
</evidence>
<reference evidence="1 2" key="1">
    <citation type="submission" date="2024-04" db="EMBL/GenBank/DDBJ databases">
        <title>Novel species of the genus Ideonella isolated from streams.</title>
        <authorList>
            <person name="Lu H."/>
        </authorList>
    </citation>
    <scope>NUCLEOTIDE SEQUENCE [LARGE SCALE GENOMIC DNA]</scope>
    <source>
        <strain evidence="1 2">DXS29W</strain>
    </source>
</reference>
<dbReference type="EMBL" id="JBBUTG010000090">
    <property type="protein sequence ID" value="MEK8035101.1"/>
    <property type="molecule type" value="Genomic_DNA"/>
</dbReference>
<accession>A0ABU9BZ05</accession>
<dbReference type="Proteomes" id="UP001371218">
    <property type="component" value="Unassembled WGS sequence"/>
</dbReference>
<comment type="caution">
    <text evidence="1">The sequence shown here is derived from an EMBL/GenBank/DDBJ whole genome shotgun (WGS) entry which is preliminary data.</text>
</comment>
<gene>
    <name evidence="1" type="ORF">AACH06_30150</name>
</gene>
<keyword evidence="2" id="KW-1185">Reference proteome</keyword>
<feature type="non-terminal residue" evidence="1">
    <location>
        <position position="1"/>
    </location>
</feature>
<sequence length="174" mass="18597">VLPNNLDAGQFKLHLRTANSGEAIATNGTAKVVNVANQELGYYRFAVVAGKGYGLALGDLGFTPTGTGQYLRAYVYRPDGTQISQYCDFSVSTKDCDWSPGNFSEDGTYGLVFVPKYGYSASFSAMLNKDVTGELKVDASSATEVNLNAGQNARYTFDGVAGSALQLLWTNNTL</sequence>
<organism evidence="1 2">
    <name type="scientific">Ideonella lacteola</name>
    <dbReference type="NCBI Taxonomy" id="2984193"/>
    <lineage>
        <taxon>Bacteria</taxon>
        <taxon>Pseudomonadati</taxon>
        <taxon>Pseudomonadota</taxon>
        <taxon>Betaproteobacteria</taxon>
        <taxon>Burkholderiales</taxon>
        <taxon>Sphaerotilaceae</taxon>
        <taxon>Ideonella</taxon>
    </lineage>
</organism>
<evidence type="ECO:0000313" key="1">
    <source>
        <dbReference type="EMBL" id="MEK8035101.1"/>
    </source>
</evidence>
<name>A0ABU9BZ05_9BURK</name>
<feature type="non-terminal residue" evidence="1">
    <location>
        <position position="174"/>
    </location>
</feature>
<protein>
    <submittedName>
        <fullName evidence="1">Uncharacterized protein</fullName>
    </submittedName>
</protein>